<dbReference type="EC" id="1.6.5.9" evidence="3"/>
<comment type="subcellular location">
    <subcellularLocation>
        <location evidence="1">Mitochondrion inner membrane</location>
        <topology evidence="1">Peripheral membrane protein</topology>
        <orientation evidence="1">Intermembrane side</orientation>
    </subcellularLocation>
</comment>
<evidence type="ECO:0000256" key="1">
    <source>
        <dbReference type="ARBA" id="ARBA00004137"/>
    </source>
</evidence>
<dbReference type="GeneID" id="112275620"/>
<reference evidence="14" key="3">
    <citation type="submission" date="2020-12" db="UniProtKB">
        <authorList>
            <consortium name="EnsemblPlants"/>
        </authorList>
    </citation>
    <scope>IDENTIFICATION</scope>
</reference>
<dbReference type="GO" id="GO:0005509">
    <property type="term" value="F:calcium ion binding"/>
    <property type="evidence" value="ECO:0007669"/>
    <property type="project" value="InterPro"/>
</dbReference>
<dbReference type="OMA" id="LMPFVNI"/>
<dbReference type="GO" id="GO:0050136">
    <property type="term" value="F:NADH dehydrogenase (quinone) (non-electrogenic) activity"/>
    <property type="evidence" value="ECO:0007669"/>
    <property type="project" value="UniProtKB-EC"/>
</dbReference>
<dbReference type="Pfam" id="PF07992">
    <property type="entry name" value="Pyr_redox_2"/>
    <property type="match status" value="1"/>
</dbReference>
<dbReference type="PANTHER" id="PTHR43706:SF47">
    <property type="entry name" value="EXTERNAL NADH-UBIQUINONE OXIDOREDUCTASE 1, MITOCHONDRIAL-RELATED"/>
    <property type="match status" value="1"/>
</dbReference>
<dbReference type="Gene3D" id="3.50.50.100">
    <property type="match status" value="2"/>
</dbReference>
<keyword evidence="9" id="KW-0520">NAD</keyword>
<evidence type="ECO:0000256" key="8">
    <source>
        <dbReference type="ARBA" id="ARBA00023002"/>
    </source>
</evidence>
<dbReference type="GO" id="GO:0005743">
    <property type="term" value="C:mitochondrial inner membrane"/>
    <property type="evidence" value="ECO:0007669"/>
    <property type="project" value="UniProtKB-SubCell"/>
</dbReference>
<dbReference type="Gramene" id="Pp3c23_3430V3.2">
    <property type="protein sequence ID" value="Pp3c23_3430V3.2"/>
    <property type="gene ID" value="Pp3c23_3430"/>
</dbReference>
<protein>
    <recommendedName>
        <fullName evidence="3">NADH:ubiquinone reductase (non-electrogenic)</fullName>
        <ecNumber evidence="3">1.6.5.9</ecNumber>
    </recommendedName>
</protein>
<evidence type="ECO:0000256" key="7">
    <source>
        <dbReference type="ARBA" id="ARBA00022946"/>
    </source>
</evidence>
<evidence type="ECO:0000313" key="15">
    <source>
        <dbReference type="Proteomes" id="UP000006727"/>
    </source>
</evidence>
<evidence type="ECO:0000259" key="12">
    <source>
        <dbReference type="PROSITE" id="PS50222"/>
    </source>
</evidence>
<dbReference type="InterPro" id="IPR054585">
    <property type="entry name" value="NDH2-like_C"/>
</dbReference>
<keyword evidence="5" id="KW-0496">Mitochondrion</keyword>
<dbReference type="InterPro" id="IPR011992">
    <property type="entry name" value="EF-hand-dom_pair"/>
</dbReference>
<keyword evidence="15" id="KW-1185">Reference proteome</keyword>
<evidence type="ECO:0000256" key="11">
    <source>
        <dbReference type="ARBA" id="ARBA00049010"/>
    </source>
</evidence>
<keyword evidence="4" id="KW-0285">Flavoprotein</keyword>
<dbReference type="InterPro" id="IPR045024">
    <property type="entry name" value="NDH-2"/>
</dbReference>
<evidence type="ECO:0000256" key="5">
    <source>
        <dbReference type="ARBA" id="ARBA00022792"/>
    </source>
</evidence>
<gene>
    <name evidence="14" type="primary">LOC112275620</name>
    <name evidence="13" type="ORF">PHYPA_027587</name>
</gene>
<proteinExistence type="inferred from homology"/>
<dbReference type="InterPro" id="IPR002048">
    <property type="entry name" value="EF_hand_dom"/>
</dbReference>
<dbReference type="RefSeq" id="XP_024361900.1">
    <property type="nucleotide sequence ID" value="XM_024506132.2"/>
</dbReference>
<dbReference type="Pfam" id="PF22366">
    <property type="entry name" value="NDH2_C"/>
    <property type="match status" value="1"/>
</dbReference>
<accession>A0A2K1IHZ3</accession>
<keyword evidence="5" id="KW-0472">Membrane</keyword>
<evidence type="ECO:0000313" key="13">
    <source>
        <dbReference type="EMBL" id="PNR28895.1"/>
    </source>
</evidence>
<dbReference type="PaxDb" id="3218-PP1S82_154V6.1"/>
<dbReference type="Proteomes" id="UP000006727">
    <property type="component" value="Chromosome 23"/>
</dbReference>
<dbReference type="EnsemblPlants" id="Pp3c23_3430V3.2">
    <property type="protein sequence ID" value="Pp3c23_3430V3.2"/>
    <property type="gene ID" value="Pp3c23_3430"/>
</dbReference>
<keyword evidence="6" id="KW-0274">FAD</keyword>
<evidence type="ECO:0000256" key="9">
    <source>
        <dbReference type="ARBA" id="ARBA00023027"/>
    </source>
</evidence>
<dbReference type="EMBL" id="ABEU02000023">
    <property type="protein sequence ID" value="PNR28895.1"/>
    <property type="molecule type" value="Genomic_DNA"/>
</dbReference>
<dbReference type="FunFam" id="3.50.50.100:FF:000002">
    <property type="entry name" value="External alternative NAD(P)H-ubiquinone oxidoreductase B1, mitochondrial"/>
    <property type="match status" value="1"/>
</dbReference>
<dbReference type="Gramene" id="Pp3c23_3430V3.1">
    <property type="protein sequence ID" value="Pp3c23_3430V3.1"/>
    <property type="gene ID" value="Pp3c23_3430"/>
</dbReference>
<comment type="catalytic activity">
    <reaction evidence="10">
        <text>a quinone + NADH + H(+) = a quinol + NAD(+)</text>
        <dbReference type="Rhea" id="RHEA:46160"/>
        <dbReference type="ChEBI" id="CHEBI:15378"/>
        <dbReference type="ChEBI" id="CHEBI:24646"/>
        <dbReference type="ChEBI" id="CHEBI:57540"/>
        <dbReference type="ChEBI" id="CHEBI:57945"/>
        <dbReference type="ChEBI" id="CHEBI:132124"/>
        <dbReference type="EC" id="1.6.5.9"/>
    </reaction>
</comment>
<dbReference type="GO" id="GO:0005739">
    <property type="term" value="C:mitochondrion"/>
    <property type="evidence" value="ECO:0000318"/>
    <property type="project" value="GO_Central"/>
</dbReference>
<evidence type="ECO:0000256" key="10">
    <source>
        <dbReference type="ARBA" id="ARBA00047599"/>
    </source>
</evidence>
<dbReference type="SUPFAM" id="SSF51905">
    <property type="entry name" value="FAD/NAD(P)-binding domain"/>
    <property type="match status" value="2"/>
</dbReference>
<dbReference type="PROSITE" id="PS50222">
    <property type="entry name" value="EF_HAND_2"/>
    <property type="match status" value="1"/>
</dbReference>
<dbReference type="SUPFAM" id="SSF47473">
    <property type="entry name" value="EF-hand"/>
    <property type="match status" value="1"/>
</dbReference>
<evidence type="ECO:0000256" key="2">
    <source>
        <dbReference type="ARBA" id="ARBA00005272"/>
    </source>
</evidence>
<organism evidence="13">
    <name type="scientific">Physcomitrium patens</name>
    <name type="common">Spreading-leaved earth moss</name>
    <name type="synonym">Physcomitrella patens</name>
    <dbReference type="NCBI Taxonomy" id="3218"/>
    <lineage>
        <taxon>Eukaryota</taxon>
        <taxon>Viridiplantae</taxon>
        <taxon>Streptophyta</taxon>
        <taxon>Embryophyta</taxon>
        <taxon>Bryophyta</taxon>
        <taxon>Bryophytina</taxon>
        <taxon>Bryopsida</taxon>
        <taxon>Funariidae</taxon>
        <taxon>Funariales</taxon>
        <taxon>Funariaceae</taxon>
        <taxon>Physcomitrium</taxon>
    </lineage>
</organism>
<dbReference type="STRING" id="3218.A0A2K1IHZ3"/>
<feature type="domain" description="EF-hand" evidence="12">
    <location>
        <begin position="450"/>
        <end position="485"/>
    </location>
</feature>
<sequence>MGRKELVWAKAGACLVRFAAQDSRYASELSSTVCKHRPQFARHFAGPSAGSTSSGERPRRLKPWLSLARLLIKENAGKGLPHLPMILGFAASGCLGAGVLVVFAGESKPQAQAIASDSKVAKAGTGKKRVVVLGTGWGGMSFLKNLDSTLYDVSIVAPRNYFVFTPLLPSVTSGSVEARSIIEPVRRIVRSKGKQVQFHEAECIKIDAANKTVVCRDVSQMGPSDKKEFALQYDYLVVAVGATTNTFDTKGVLEYCHFLKEVYDAEKIKKSILTCFESASLPHVKEEVRKKLLSFVIVGGGPTGVEFAAELHDFIHDDLLNLYPHLHNDVKITLVQSGDHILNTYDERISKYAEQKFTREGIHVNTGCRVLGVQAGAIDFKIKSTGQLVNLPYGMIVWSTGIGTRPVIADFMSQIEQNDRRVLATDEWLRIKNCEGTFGIGDCASIEQRRVVEDVSYLFQLADKTNSGRLTIEEFVEVMEQVRQRYPQINIYMERQHMRGVLELLADAIKDGRQASIQLDIDHFKQAISKVDSQMKSMPATAQVAAQQGEYLAHCFNHMTAEVASHMAPEGPMRIRGKGRHRFQPFQYQHLGQFAPLGGEKAAYELPGDWVSIGRSTQWLWYSVYASKQVSWRTRTLVVFDWTKRMFFGRDSSRVE</sequence>
<evidence type="ECO:0000313" key="14">
    <source>
        <dbReference type="EnsemblPlants" id="Pp3c23_3430V3.1"/>
    </source>
</evidence>
<dbReference type="PRINTS" id="PR00368">
    <property type="entry name" value="FADPNR"/>
</dbReference>
<evidence type="ECO:0000256" key="3">
    <source>
        <dbReference type="ARBA" id="ARBA00012637"/>
    </source>
</evidence>
<dbReference type="InterPro" id="IPR036188">
    <property type="entry name" value="FAD/NAD-bd_sf"/>
</dbReference>
<dbReference type="InterPro" id="IPR023753">
    <property type="entry name" value="FAD/NAD-binding_dom"/>
</dbReference>
<dbReference type="AlphaFoldDB" id="A0A2K1IHZ3"/>
<keyword evidence="7" id="KW-0809">Transit peptide</keyword>
<dbReference type="PANTHER" id="PTHR43706">
    <property type="entry name" value="NADH DEHYDROGENASE"/>
    <property type="match status" value="1"/>
</dbReference>
<keyword evidence="5" id="KW-0999">Mitochondrion inner membrane</keyword>
<dbReference type="EnsemblPlants" id="Pp3c23_3430V3.1">
    <property type="protein sequence ID" value="Pp3c23_3430V3.1"/>
    <property type="gene ID" value="Pp3c23_3430"/>
</dbReference>
<dbReference type="GO" id="GO:0016491">
    <property type="term" value="F:oxidoreductase activity"/>
    <property type="evidence" value="ECO:0000318"/>
    <property type="project" value="GO_Central"/>
</dbReference>
<dbReference type="OrthoDB" id="3244603at2759"/>
<reference evidence="13 15" key="2">
    <citation type="journal article" date="2018" name="Plant J.">
        <title>The Physcomitrella patens chromosome-scale assembly reveals moss genome structure and evolution.</title>
        <authorList>
            <person name="Lang D."/>
            <person name="Ullrich K.K."/>
            <person name="Murat F."/>
            <person name="Fuchs J."/>
            <person name="Jenkins J."/>
            <person name="Haas F.B."/>
            <person name="Piednoel M."/>
            <person name="Gundlach H."/>
            <person name="Van Bel M."/>
            <person name="Meyberg R."/>
            <person name="Vives C."/>
            <person name="Morata J."/>
            <person name="Symeonidi A."/>
            <person name="Hiss M."/>
            <person name="Muchero W."/>
            <person name="Kamisugi Y."/>
            <person name="Saleh O."/>
            <person name="Blanc G."/>
            <person name="Decker E.L."/>
            <person name="van Gessel N."/>
            <person name="Grimwood J."/>
            <person name="Hayes R.D."/>
            <person name="Graham S.W."/>
            <person name="Gunter L.E."/>
            <person name="McDaniel S.F."/>
            <person name="Hoernstein S.N.W."/>
            <person name="Larsson A."/>
            <person name="Li F.W."/>
            <person name="Perroud P.F."/>
            <person name="Phillips J."/>
            <person name="Ranjan P."/>
            <person name="Rokshar D.S."/>
            <person name="Rothfels C.J."/>
            <person name="Schneider L."/>
            <person name="Shu S."/>
            <person name="Stevenson D.W."/>
            <person name="Thummler F."/>
            <person name="Tillich M."/>
            <person name="Villarreal Aguilar J.C."/>
            <person name="Widiez T."/>
            <person name="Wong G.K."/>
            <person name="Wymore A."/>
            <person name="Zhang Y."/>
            <person name="Zimmer A.D."/>
            <person name="Quatrano R.S."/>
            <person name="Mayer K.F.X."/>
            <person name="Goodstein D."/>
            <person name="Casacuberta J.M."/>
            <person name="Vandepoele K."/>
            <person name="Reski R."/>
            <person name="Cuming A.C."/>
            <person name="Tuskan G.A."/>
            <person name="Maumus F."/>
            <person name="Salse J."/>
            <person name="Schmutz J."/>
            <person name="Rensing S.A."/>
        </authorList>
    </citation>
    <scope>NUCLEOTIDE SEQUENCE [LARGE SCALE GENOMIC DNA]</scope>
    <source>
        <strain evidence="14 15">cv. Gransden 2004</strain>
    </source>
</reference>
<keyword evidence="8" id="KW-0560">Oxidoreductase</keyword>
<evidence type="ECO:0000256" key="6">
    <source>
        <dbReference type="ARBA" id="ARBA00022827"/>
    </source>
</evidence>
<reference evidence="13 15" key="1">
    <citation type="journal article" date="2008" name="Science">
        <title>The Physcomitrella genome reveals evolutionary insights into the conquest of land by plants.</title>
        <authorList>
            <person name="Rensing S."/>
            <person name="Lang D."/>
            <person name="Zimmer A."/>
            <person name="Terry A."/>
            <person name="Salamov A."/>
            <person name="Shapiro H."/>
            <person name="Nishiyama T."/>
            <person name="Perroud P.-F."/>
            <person name="Lindquist E."/>
            <person name="Kamisugi Y."/>
            <person name="Tanahashi T."/>
            <person name="Sakakibara K."/>
            <person name="Fujita T."/>
            <person name="Oishi K."/>
            <person name="Shin-I T."/>
            <person name="Kuroki Y."/>
            <person name="Toyoda A."/>
            <person name="Suzuki Y."/>
            <person name="Hashimoto A."/>
            <person name="Yamaguchi K."/>
            <person name="Sugano A."/>
            <person name="Kohara Y."/>
            <person name="Fujiyama A."/>
            <person name="Anterola A."/>
            <person name="Aoki S."/>
            <person name="Ashton N."/>
            <person name="Barbazuk W.B."/>
            <person name="Barker E."/>
            <person name="Bennetzen J."/>
            <person name="Bezanilla M."/>
            <person name="Blankenship R."/>
            <person name="Cho S.H."/>
            <person name="Dutcher S."/>
            <person name="Estelle M."/>
            <person name="Fawcett J.A."/>
            <person name="Gundlach H."/>
            <person name="Hanada K."/>
            <person name="Heyl A."/>
            <person name="Hicks K.A."/>
            <person name="Hugh J."/>
            <person name="Lohr M."/>
            <person name="Mayer K."/>
            <person name="Melkozernov A."/>
            <person name="Murata T."/>
            <person name="Nelson D."/>
            <person name="Pils B."/>
            <person name="Prigge M."/>
            <person name="Reiss B."/>
            <person name="Renner T."/>
            <person name="Rombauts S."/>
            <person name="Rushton P."/>
            <person name="Sanderfoot A."/>
            <person name="Schween G."/>
            <person name="Shiu S.-H."/>
            <person name="Stueber K."/>
            <person name="Theodoulou F.L."/>
            <person name="Tu H."/>
            <person name="Van de Peer Y."/>
            <person name="Verrier P.J."/>
            <person name="Waters E."/>
            <person name="Wood A."/>
            <person name="Yang L."/>
            <person name="Cove D."/>
            <person name="Cuming A."/>
            <person name="Hasebe M."/>
            <person name="Lucas S."/>
            <person name="Mishler D.B."/>
            <person name="Reski R."/>
            <person name="Grigoriev I."/>
            <person name="Quatrano R.S."/>
            <person name="Boore J.L."/>
        </authorList>
    </citation>
    <scope>NUCLEOTIDE SEQUENCE [LARGE SCALE GENOMIC DNA]</scope>
    <source>
        <strain evidence="14 15">cv. Gransden 2004</strain>
    </source>
</reference>
<comment type="similarity">
    <text evidence="2">Belongs to the NADH dehydrogenase family.</text>
</comment>
<evidence type="ECO:0000256" key="4">
    <source>
        <dbReference type="ARBA" id="ARBA00022630"/>
    </source>
</evidence>
<comment type="catalytic activity">
    <reaction evidence="11">
        <text>a ubiquinone + NADH + H(+) = a ubiquinol + NAD(+)</text>
        <dbReference type="Rhea" id="RHEA:23152"/>
        <dbReference type="Rhea" id="RHEA-COMP:9565"/>
        <dbReference type="Rhea" id="RHEA-COMP:9566"/>
        <dbReference type="ChEBI" id="CHEBI:15378"/>
        <dbReference type="ChEBI" id="CHEBI:16389"/>
        <dbReference type="ChEBI" id="CHEBI:17976"/>
        <dbReference type="ChEBI" id="CHEBI:57540"/>
        <dbReference type="ChEBI" id="CHEBI:57945"/>
    </reaction>
</comment>
<name>A0A2K1IHZ3_PHYPA</name>